<dbReference type="Pfam" id="PF03473">
    <property type="entry name" value="MOSC"/>
    <property type="match status" value="1"/>
</dbReference>
<organism evidence="3 4">
    <name type="scientific">Zavarzinia compransoris</name>
    <dbReference type="NCBI Taxonomy" id="1264899"/>
    <lineage>
        <taxon>Bacteria</taxon>
        <taxon>Pseudomonadati</taxon>
        <taxon>Pseudomonadota</taxon>
        <taxon>Alphaproteobacteria</taxon>
        <taxon>Rhodospirillales</taxon>
        <taxon>Zavarziniaceae</taxon>
        <taxon>Zavarzinia</taxon>
    </lineage>
</organism>
<dbReference type="PROSITE" id="PS51340">
    <property type="entry name" value="MOSC"/>
    <property type="match status" value="1"/>
</dbReference>
<reference evidence="4" key="1">
    <citation type="submission" date="2018-05" db="EMBL/GenBank/DDBJ databases">
        <title>Zavarzinia sp. HR-AS.</title>
        <authorList>
            <person name="Lee Y."/>
            <person name="Jeon C.O."/>
        </authorList>
    </citation>
    <scope>NUCLEOTIDE SEQUENCE [LARGE SCALE GENOMIC DNA]</scope>
    <source>
        <strain evidence="4">DSM 1231</strain>
    </source>
</reference>
<accession>A0A317ECH2</accession>
<dbReference type="GO" id="GO:0030170">
    <property type="term" value="F:pyridoxal phosphate binding"/>
    <property type="evidence" value="ECO:0007669"/>
    <property type="project" value="InterPro"/>
</dbReference>
<dbReference type="InterPro" id="IPR005163">
    <property type="entry name" value="Tri_helical_YiiM-like"/>
</dbReference>
<evidence type="ECO:0000256" key="1">
    <source>
        <dbReference type="SAM" id="MobiDB-lite"/>
    </source>
</evidence>
<dbReference type="InterPro" id="IPR005302">
    <property type="entry name" value="MoCF_Sase_C"/>
</dbReference>
<name>A0A317ECH2_9PROT</name>
<dbReference type="Proteomes" id="UP000246077">
    <property type="component" value="Unassembled WGS sequence"/>
</dbReference>
<keyword evidence="4" id="KW-1185">Reference proteome</keyword>
<sequence>MTVAITHLLTGRLAPLGPRAVPSGIDKQPVDGPRRLTRTGFAGDAQGDLRHHGGPDKAVHHYPFDHYAAWAADLGPLPRLGRAGAFGENLSSLGLTEAGVAVGDVFRLGGAVLEVSQGRQPCWKLNLRFGVADMARRVQASGRTGWYYRVIEDGMVAPGDALALLDRRAPAWSLTRLWRILYVDVLDRDELAAMAAEPLLPAGWRHYAEKRLAAGAVEDWRSRLEG</sequence>
<evidence type="ECO:0000259" key="2">
    <source>
        <dbReference type="PROSITE" id="PS51340"/>
    </source>
</evidence>
<dbReference type="RefSeq" id="WP_109920007.1">
    <property type="nucleotide sequence ID" value="NZ_QGLF01000001.1"/>
</dbReference>
<evidence type="ECO:0000313" key="4">
    <source>
        <dbReference type="Proteomes" id="UP000246077"/>
    </source>
</evidence>
<feature type="domain" description="MOSC" evidence="2">
    <location>
        <begin position="28"/>
        <end position="165"/>
    </location>
</feature>
<dbReference type="InterPro" id="IPR052353">
    <property type="entry name" value="Benzoxazolinone_Detox_Enz"/>
</dbReference>
<dbReference type="PANTHER" id="PTHR30212:SF2">
    <property type="entry name" value="PROTEIN YIIM"/>
    <property type="match status" value="1"/>
</dbReference>
<evidence type="ECO:0000313" key="3">
    <source>
        <dbReference type="EMBL" id="PWR23976.1"/>
    </source>
</evidence>
<gene>
    <name evidence="3" type="ORF">DKG75_05375</name>
</gene>
<dbReference type="Gene3D" id="2.40.33.20">
    <property type="entry name" value="PK beta-barrel domain-like"/>
    <property type="match status" value="1"/>
</dbReference>
<dbReference type="InterPro" id="IPR011037">
    <property type="entry name" value="Pyrv_Knase-like_insert_dom_sf"/>
</dbReference>
<protein>
    <submittedName>
        <fullName evidence="3">MOSC domain-containing protein</fullName>
    </submittedName>
</protein>
<proteinExistence type="predicted"/>
<dbReference type="GO" id="GO:0003824">
    <property type="term" value="F:catalytic activity"/>
    <property type="evidence" value="ECO:0007669"/>
    <property type="project" value="InterPro"/>
</dbReference>
<dbReference type="SUPFAM" id="SSF50800">
    <property type="entry name" value="PK beta-barrel domain-like"/>
    <property type="match status" value="1"/>
</dbReference>
<dbReference type="EMBL" id="QGLF01000001">
    <property type="protein sequence ID" value="PWR23976.1"/>
    <property type="molecule type" value="Genomic_DNA"/>
</dbReference>
<dbReference type="PANTHER" id="PTHR30212">
    <property type="entry name" value="PROTEIN YIIM"/>
    <property type="match status" value="1"/>
</dbReference>
<dbReference type="GO" id="GO:0030151">
    <property type="term" value="F:molybdenum ion binding"/>
    <property type="evidence" value="ECO:0007669"/>
    <property type="project" value="InterPro"/>
</dbReference>
<comment type="caution">
    <text evidence="3">The sequence shown here is derived from an EMBL/GenBank/DDBJ whole genome shotgun (WGS) entry which is preliminary data.</text>
</comment>
<feature type="region of interest" description="Disordered" evidence="1">
    <location>
        <begin position="20"/>
        <end position="54"/>
    </location>
</feature>
<dbReference type="Pfam" id="PF03475">
    <property type="entry name" value="YiiM_3-alpha"/>
    <property type="match status" value="1"/>
</dbReference>
<dbReference type="OrthoDB" id="9786134at2"/>
<dbReference type="AlphaFoldDB" id="A0A317ECH2"/>